<keyword evidence="11" id="KW-0966">Cell projection</keyword>
<evidence type="ECO:0000256" key="9">
    <source>
        <dbReference type="ARBA" id="ARBA00023134"/>
    </source>
</evidence>
<dbReference type="AlphaFoldDB" id="A0A9P0AS33"/>
<dbReference type="InterPro" id="IPR036525">
    <property type="entry name" value="Tubulin/FtsZ_GTPase_sf"/>
</dbReference>
<evidence type="ECO:0000313" key="15">
    <source>
        <dbReference type="EMBL" id="CAH0546716.1"/>
    </source>
</evidence>
<keyword evidence="6" id="KW-0493">Microtubule</keyword>
<evidence type="ECO:0000256" key="13">
    <source>
        <dbReference type="ARBA" id="ARBA00046149"/>
    </source>
</evidence>
<feature type="domain" description="Tubulin/FtsZ GTPase" evidence="14">
    <location>
        <begin position="84"/>
        <end position="278"/>
    </location>
</feature>
<dbReference type="GO" id="GO:0005814">
    <property type="term" value="C:centriole"/>
    <property type="evidence" value="ECO:0007669"/>
    <property type="project" value="UniProtKB-SubCell"/>
</dbReference>
<dbReference type="Gene3D" id="1.10.10.60">
    <property type="entry name" value="Homeodomain-like"/>
    <property type="match status" value="1"/>
</dbReference>
<organism evidence="15 16">
    <name type="scientific">Brassicogethes aeneus</name>
    <name type="common">Rape pollen beetle</name>
    <name type="synonym">Meligethes aeneus</name>
    <dbReference type="NCBI Taxonomy" id="1431903"/>
    <lineage>
        <taxon>Eukaryota</taxon>
        <taxon>Metazoa</taxon>
        <taxon>Ecdysozoa</taxon>
        <taxon>Arthropoda</taxon>
        <taxon>Hexapoda</taxon>
        <taxon>Insecta</taxon>
        <taxon>Pterygota</taxon>
        <taxon>Neoptera</taxon>
        <taxon>Endopterygota</taxon>
        <taxon>Coleoptera</taxon>
        <taxon>Polyphaga</taxon>
        <taxon>Cucujiformia</taxon>
        <taxon>Nitidulidae</taxon>
        <taxon>Meligethinae</taxon>
        <taxon>Brassicogethes</taxon>
    </lineage>
</organism>
<dbReference type="GO" id="GO:0007017">
    <property type="term" value="P:microtubule-based process"/>
    <property type="evidence" value="ECO:0007669"/>
    <property type="project" value="InterPro"/>
</dbReference>
<dbReference type="PROSITE" id="PS00227">
    <property type="entry name" value="TUBULIN"/>
    <property type="match status" value="1"/>
</dbReference>
<dbReference type="PRINTS" id="PR01224">
    <property type="entry name" value="DELTATUBULIN"/>
</dbReference>
<dbReference type="InterPro" id="IPR002967">
    <property type="entry name" value="Delta_tubulin"/>
</dbReference>
<dbReference type="GO" id="GO:0005525">
    <property type="term" value="F:GTP binding"/>
    <property type="evidence" value="ECO:0007669"/>
    <property type="project" value="UniProtKB-KW"/>
</dbReference>
<dbReference type="GO" id="GO:0005929">
    <property type="term" value="C:cilium"/>
    <property type="evidence" value="ECO:0007669"/>
    <property type="project" value="UniProtKB-SubCell"/>
</dbReference>
<dbReference type="Gene3D" id="3.40.50.1440">
    <property type="entry name" value="Tubulin/FtsZ, GTPase domain"/>
    <property type="match status" value="1"/>
</dbReference>
<protein>
    <recommendedName>
        <fullName evidence="5">Tubulin delta chain</fullName>
    </recommendedName>
    <alternativeName>
        <fullName evidence="12">Delta-tubulin</fullName>
    </alternativeName>
</protein>
<name>A0A9P0AS33_BRAAE</name>
<evidence type="ECO:0000256" key="3">
    <source>
        <dbReference type="ARBA" id="ARBA00004138"/>
    </source>
</evidence>
<evidence type="ECO:0000256" key="2">
    <source>
        <dbReference type="ARBA" id="ARBA00004123"/>
    </source>
</evidence>
<dbReference type="InterPro" id="IPR000217">
    <property type="entry name" value="Tubulin"/>
</dbReference>
<comment type="similarity">
    <text evidence="4">Belongs to the tubulin family.</text>
</comment>
<comment type="function">
    <text evidence="13">Acts as a positive regulator of hedgehog signaling and regulates ciliary function.</text>
</comment>
<proteinExistence type="inferred from homology"/>
<comment type="subcellular location">
    <subcellularLocation>
        <location evidence="3">Cell projection</location>
        <location evidence="3">Cilium</location>
    </subcellularLocation>
    <subcellularLocation>
        <location evidence="1">Cytoplasm</location>
        <location evidence="1">Cytoskeleton</location>
        <location evidence="1">Microtubule organizing center</location>
        <location evidence="1">Centrosome</location>
        <location evidence="1">Centriole</location>
    </subcellularLocation>
    <subcellularLocation>
        <location evidence="2">Nucleus</location>
    </subcellularLocation>
</comment>
<dbReference type="GO" id="GO:0005874">
    <property type="term" value="C:microtubule"/>
    <property type="evidence" value="ECO:0007669"/>
    <property type="project" value="UniProtKB-KW"/>
</dbReference>
<keyword evidence="9" id="KW-0342">GTP-binding</keyword>
<sequence length="641" mass="73949">MAKRYRANIMRAISGTTGGKPNRRSTAYAERRPTVCRVFGAYWALALLRLTSACGNQIGNCLYNTIYDDIKSKDQTGPYYKKAVNKWFNVTRNEKWEPLSVLVDTELKAVNSTNKLPFKFKNVAAKSLGGSANNWAYGYTNTNQTLKTEIMDTIRSQVEKCDYLTSILNIFSSSGGTGSGLGSFIIECIRNEYPSKNITNAIVLPYMRGEIVTQSYNSVLSLSHLYSLADNTILFQNERMHYNCNYSLDIKEVTFENINTLISHQLASVFQPVNNLNTCDILNHLSAHPKYRYLQIRTEPNFHKDSIKFESERLWKPLVNSLSKQSRFEYTQQEQNKVPLKVKNISSVLISRGSEKLCDKDLVPLKDKNLYVSWLQPTDSFNNYHDINNFLSLSKSLTNVVNNNNIFVPLNCIVEDAWNLFTNNAYLHHYKKFVSDWSEADKRRLLLALKTHGSYNLDLIHKEIPEKSLPEIQNIINKYMTLGKARQNEYSNPSPLKQWEKLIKQINLRHRYSILDVLPRVLKYIALFEEVTQHEENDINISDCYKVLSDISYGLASKEMDPKTNHFFYECLRRLSVNLKNQDLELYKEYINSLTDFEDLGGNHELEKKKTIINPLNIPEQLLEATNQDKSNFVVVQESNL</sequence>
<evidence type="ECO:0000256" key="6">
    <source>
        <dbReference type="ARBA" id="ARBA00022701"/>
    </source>
</evidence>
<keyword evidence="8" id="KW-0970">Cilium biogenesis/degradation</keyword>
<dbReference type="InterPro" id="IPR008280">
    <property type="entry name" value="Tub_FtsZ_C"/>
</dbReference>
<dbReference type="PANTHER" id="PTHR11588">
    <property type="entry name" value="TUBULIN"/>
    <property type="match status" value="1"/>
</dbReference>
<dbReference type="SMART" id="SM00864">
    <property type="entry name" value="Tubulin"/>
    <property type="match status" value="1"/>
</dbReference>
<dbReference type="GO" id="GO:0030030">
    <property type="term" value="P:cell projection organization"/>
    <property type="evidence" value="ECO:0007669"/>
    <property type="project" value="UniProtKB-KW"/>
</dbReference>
<keyword evidence="16" id="KW-1185">Reference proteome</keyword>
<gene>
    <name evidence="15" type="ORF">MELIAE_LOCUS824</name>
</gene>
<dbReference type="Pfam" id="PF00091">
    <property type="entry name" value="Tubulin"/>
    <property type="match status" value="1"/>
</dbReference>
<evidence type="ECO:0000256" key="11">
    <source>
        <dbReference type="ARBA" id="ARBA00023273"/>
    </source>
</evidence>
<dbReference type="SUPFAM" id="SSF52490">
    <property type="entry name" value="Tubulin nucleotide-binding domain-like"/>
    <property type="match status" value="1"/>
</dbReference>
<evidence type="ECO:0000256" key="1">
    <source>
        <dbReference type="ARBA" id="ARBA00004114"/>
    </source>
</evidence>
<keyword evidence="10" id="KW-0539">Nucleus</keyword>
<evidence type="ECO:0000313" key="16">
    <source>
        <dbReference type="Proteomes" id="UP001154078"/>
    </source>
</evidence>
<evidence type="ECO:0000256" key="8">
    <source>
        <dbReference type="ARBA" id="ARBA00022794"/>
    </source>
</evidence>
<dbReference type="SUPFAM" id="SSF55307">
    <property type="entry name" value="Tubulin C-terminal domain-like"/>
    <property type="match status" value="1"/>
</dbReference>
<dbReference type="GO" id="GO:0005200">
    <property type="term" value="F:structural constituent of cytoskeleton"/>
    <property type="evidence" value="ECO:0007669"/>
    <property type="project" value="InterPro"/>
</dbReference>
<evidence type="ECO:0000256" key="4">
    <source>
        <dbReference type="ARBA" id="ARBA00009636"/>
    </source>
</evidence>
<dbReference type="OrthoDB" id="10250004at2759"/>
<reference evidence="15" key="1">
    <citation type="submission" date="2021-12" db="EMBL/GenBank/DDBJ databases">
        <authorList>
            <person name="King R."/>
        </authorList>
    </citation>
    <scope>NUCLEOTIDE SEQUENCE</scope>
</reference>
<dbReference type="EMBL" id="OV121132">
    <property type="protein sequence ID" value="CAH0546716.1"/>
    <property type="molecule type" value="Genomic_DNA"/>
</dbReference>
<dbReference type="GO" id="GO:0005634">
    <property type="term" value="C:nucleus"/>
    <property type="evidence" value="ECO:0007669"/>
    <property type="project" value="UniProtKB-SubCell"/>
</dbReference>
<dbReference type="PRINTS" id="PR01161">
    <property type="entry name" value="TUBULIN"/>
</dbReference>
<dbReference type="Proteomes" id="UP001154078">
    <property type="component" value="Chromosome 1"/>
</dbReference>
<dbReference type="InterPro" id="IPR003008">
    <property type="entry name" value="Tubulin_FtsZ_GTPase"/>
</dbReference>
<dbReference type="InterPro" id="IPR017975">
    <property type="entry name" value="Tubulin_CS"/>
</dbReference>
<keyword evidence="7" id="KW-0547">Nucleotide-binding</keyword>
<evidence type="ECO:0000256" key="12">
    <source>
        <dbReference type="ARBA" id="ARBA00030594"/>
    </source>
</evidence>
<dbReference type="CDD" id="cd02189">
    <property type="entry name" value="delta_zeta_tubulin-like"/>
    <property type="match status" value="1"/>
</dbReference>
<evidence type="ECO:0000256" key="10">
    <source>
        <dbReference type="ARBA" id="ARBA00023242"/>
    </source>
</evidence>
<accession>A0A9P0AS33</accession>
<evidence type="ECO:0000256" key="5">
    <source>
        <dbReference type="ARBA" id="ARBA00014184"/>
    </source>
</evidence>
<evidence type="ECO:0000256" key="7">
    <source>
        <dbReference type="ARBA" id="ARBA00022741"/>
    </source>
</evidence>
<evidence type="ECO:0000259" key="14">
    <source>
        <dbReference type="SMART" id="SM00864"/>
    </source>
</evidence>